<dbReference type="Proteomes" id="UP000735302">
    <property type="component" value="Unassembled WGS sequence"/>
</dbReference>
<sequence length="93" mass="11070">MEEVKEVDEKEMEEVRELDEKEMKRIQFDWRSEGDFRFSVLRRSTVSVTCRIQFDRRSEDDDDDDDDDVHDDDDDDVEDDDDDDVDDKTVAGA</sequence>
<feature type="region of interest" description="Disordered" evidence="1">
    <location>
        <begin position="55"/>
        <end position="93"/>
    </location>
</feature>
<feature type="compositionally biased region" description="Acidic residues" evidence="1">
    <location>
        <begin position="60"/>
        <end position="86"/>
    </location>
</feature>
<accession>A0AAV4AXY7</accession>
<dbReference type="EMBL" id="BLXT01004276">
    <property type="protein sequence ID" value="GFO11353.1"/>
    <property type="molecule type" value="Genomic_DNA"/>
</dbReference>
<comment type="caution">
    <text evidence="2">The sequence shown here is derived from an EMBL/GenBank/DDBJ whole genome shotgun (WGS) entry which is preliminary data.</text>
</comment>
<keyword evidence="3" id="KW-1185">Reference proteome</keyword>
<organism evidence="2 3">
    <name type="scientific">Plakobranchus ocellatus</name>
    <dbReference type="NCBI Taxonomy" id="259542"/>
    <lineage>
        <taxon>Eukaryota</taxon>
        <taxon>Metazoa</taxon>
        <taxon>Spiralia</taxon>
        <taxon>Lophotrochozoa</taxon>
        <taxon>Mollusca</taxon>
        <taxon>Gastropoda</taxon>
        <taxon>Heterobranchia</taxon>
        <taxon>Euthyneura</taxon>
        <taxon>Panpulmonata</taxon>
        <taxon>Sacoglossa</taxon>
        <taxon>Placobranchoidea</taxon>
        <taxon>Plakobranchidae</taxon>
        <taxon>Plakobranchus</taxon>
    </lineage>
</organism>
<reference evidence="2 3" key="1">
    <citation type="journal article" date="2021" name="Elife">
        <title>Chloroplast acquisition without the gene transfer in kleptoplastic sea slugs, Plakobranchus ocellatus.</title>
        <authorList>
            <person name="Maeda T."/>
            <person name="Takahashi S."/>
            <person name="Yoshida T."/>
            <person name="Shimamura S."/>
            <person name="Takaki Y."/>
            <person name="Nagai Y."/>
            <person name="Toyoda A."/>
            <person name="Suzuki Y."/>
            <person name="Arimoto A."/>
            <person name="Ishii H."/>
            <person name="Satoh N."/>
            <person name="Nishiyama T."/>
            <person name="Hasebe M."/>
            <person name="Maruyama T."/>
            <person name="Minagawa J."/>
            <person name="Obokata J."/>
            <person name="Shigenobu S."/>
        </authorList>
    </citation>
    <scope>NUCLEOTIDE SEQUENCE [LARGE SCALE GENOMIC DNA]</scope>
</reference>
<name>A0AAV4AXY7_9GAST</name>
<protein>
    <submittedName>
        <fullName evidence="2">Uncharacterized protein</fullName>
    </submittedName>
</protein>
<gene>
    <name evidence="2" type="ORF">PoB_003785800</name>
</gene>
<proteinExistence type="predicted"/>
<evidence type="ECO:0000313" key="3">
    <source>
        <dbReference type="Proteomes" id="UP000735302"/>
    </source>
</evidence>
<evidence type="ECO:0000313" key="2">
    <source>
        <dbReference type="EMBL" id="GFO11353.1"/>
    </source>
</evidence>
<dbReference type="AlphaFoldDB" id="A0AAV4AXY7"/>
<evidence type="ECO:0000256" key="1">
    <source>
        <dbReference type="SAM" id="MobiDB-lite"/>
    </source>
</evidence>